<dbReference type="SUPFAM" id="SSF54523">
    <property type="entry name" value="Pili subunits"/>
    <property type="match status" value="1"/>
</dbReference>
<feature type="domain" description="General secretion pathway GspH" evidence="12">
    <location>
        <begin position="47"/>
        <end position="173"/>
    </location>
</feature>
<proteinExistence type="inferred from homology"/>
<keyword evidence="4" id="KW-0488">Methylation</keyword>
<keyword evidence="3" id="KW-1003">Cell membrane</keyword>
<keyword evidence="7 11" id="KW-1133">Transmembrane helix</keyword>
<keyword evidence="5" id="KW-0997">Cell inner membrane</keyword>
<evidence type="ECO:0000256" key="6">
    <source>
        <dbReference type="ARBA" id="ARBA00022692"/>
    </source>
</evidence>
<reference evidence="13 14" key="1">
    <citation type="submission" date="2018-08" db="EMBL/GenBank/DDBJ databases">
        <title>Comamonas testosteroni strain SWCO2.</title>
        <authorList>
            <person name="Jiang N."/>
            <person name="Zhang X.Z."/>
        </authorList>
    </citation>
    <scope>NUCLEOTIDE SEQUENCE [LARGE SCALE GENOMIC DNA]</scope>
    <source>
        <strain evidence="13 14">SWCO2</strain>
    </source>
</reference>
<evidence type="ECO:0000259" key="12">
    <source>
        <dbReference type="Pfam" id="PF12019"/>
    </source>
</evidence>
<evidence type="ECO:0000313" key="14">
    <source>
        <dbReference type="Proteomes" id="UP000261948"/>
    </source>
</evidence>
<dbReference type="AlphaFoldDB" id="A0A373FCT8"/>
<keyword evidence="6 11" id="KW-0812">Transmembrane</keyword>
<dbReference type="EMBL" id="QURR01000026">
    <property type="protein sequence ID" value="RGE41807.1"/>
    <property type="molecule type" value="Genomic_DNA"/>
</dbReference>
<evidence type="ECO:0000313" key="13">
    <source>
        <dbReference type="EMBL" id="RGE41807.1"/>
    </source>
</evidence>
<dbReference type="NCBIfam" id="TIGR02532">
    <property type="entry name" value="IV_pilin_GFxxxE"/>
    <property type="match status" value="1"/>
</dbReference>
<dbReference type="GO" id="GO:0015628">
    <property type="term" value="P:protein secretion by the type II secretion system"/>
    <property type="evidence" value="ECO:0007669"/>
    <property type="project" value="InterPro"/>
</dbReference>
<evidence type="ECO:0000256" key="4">
    <source>
        <dbReference type="ARBA" id="ARBA00022481"/>
    </source>
</evidence>
<dbReference type="InterPro" id="IPR022346">
    <property type="entry name" value="T2SS_GspH"/>
</dbReference>
<organism evidence="13 14">
    <name type="scientific">Comamonas testosteroni</name>
    <name type="common">Pseudomonas testosteroni</name>
    <dbReference type="NCBI Taxonomy" id="285"/>
    <lineage>
        <taxon>Bacteria</taxon>
        <taxon>Pseudomonadati</taxon>
        <taxon>Pseudomonadota</taxon>
        <taxon>Betaproteobacteria</taxon>
        <taxon>Burkholderiales</taxon>
        <taxon>Comamonadaceae</taxon>
        <taxon>Comamonas</taxon>
    </lineage>
</organism>
<comment type="similarity">
    <text evidence="9">Belongs to the GSP H family.</text>
</comment>
<dbReference type="InterPro" id="IPR045584">
    <property type="entry name" value="Pilin-like"/>
</dbReference>
<evidence type="ECO:0000256" key="1">
    <source>
        <dbReference type="ARBA" id="ARBA00004377"/>
    </source>
</evidence>
<dbReference type="Gene3D" id="3.55.40.10">
    <property type="entry name" value="minor pseudopilin epsh domain"/>
    <property type="match status" value="1"/>
</dbReference>
<accession>A0A373FCT8</accession>
<comment type="subcellular location">
    <subcellularLocation>
        <location evidence="1">Cell inner membrane</location>
        <topology evidence="1">Single-pass membrane protein</topology>
    </subcellularLocation>
</comment>
<sequence length="192" mass="20356">MKKSFFSECGFTAIELIVTIAIAAVLMAVAAPSFIGFQRNSELTSLTNKLLGSINTARGEAMKTGRNAFVIPANTTSWTSGWNVFVDMNSDNAYTEGTDILVQSNEAPSSFFEISGTNNAAASSPYISFDSSGYARAIGGSGLTNLTLSIKRTDVSTSAANEETRRIIVARTGKTRSCKPRSDSSCTTTQSS</sequence>
<evidence type="ECO:0000256" key="5">
    <source>
        <dbReference type="ARBA" id="ARBA00022519"/>
    </source>
</evidence>
<dbReference type="GO" id="GO:0005886">
    <property type="term" value="C:plasma membrane"/>
    <property type="evidence" value="ECO:0007669"/>
    <property type="project" value="UniProtKB-SubCell"/>
</dbReference>
<dbReference type="Proteomes" id="UP000261948">
    <property type="component" value="Unassembled WGS sequence"/>
</dbReference>
<evidence type="ECO:0000256" key="10">
    <source>
        <dbReference type="ARBA" id="ARBA00030775"/>
    </source>
</evidence>
<evidence type="ECO:0000256" key="9">
    <source>
        <dbReference type="ARBA" id="ARBA00025772"/>
    </source>
</evidence>
<evidence type="ECO:0000256" key="7">
    <source>
        <dbReference type="ARBA" id="ARBA00022989"/>
    </source>
</evidence>
<keyword evidence="8 11" id="KW-0472">Membrane</keyword>
<dbReference type="InterPro" id="IPR012902">
    <property type="entry name" value="N_methyl_site"/>
</dbReference>
<gene>
    <name evidence="13" type="ORF">DZC30_17635</name>
</gene>
<evidence type="ECO:0000256" key="8">
    <source>
        <dbReference type="ARBA" id="ARBA00023136"/>
    </source>
</evidence>
<dbReference type="GO" id="GO:0015627">
    <property type="term" value="C:type II protein secretion system complex"/>
    <property type="evidence" value="ECO:0007669"/>
    <property type="project" value="InterPro"/>
</dbReference>
<evidence type="ECO:0000256" key="3">
    <source>
        <dbReference type="ARBA" id="ARBA00022475"/>
    </source>
</evidence>
<name>A0A373FCT8_COMTE</name>
<dbReference type="Pfam" id="PF12019">
    <property type="entry name" value="GspH"/>
    <property type="match status" value="1"/>
</dbReference>
<dbReference type="OrthoDB" id="8592199at2"/>
<protein>
    <recommendedName>
        <fullName evidence="2">Type II secretion system protein H</fullName>
    </recommendedName>
    <alternativeName>
        <fullName evidence="10">General secretion pathway protein H</fullName>
    </alternativeName>
</protein>
<evidence type="ECO:0000256" key="2">
    <source>
        <dbReference type="ARBA" id="ARBA00021549"/>
    </source>
</evidence>
<feature type="transmembrane region" description="Helical" evidence="11">
    <location>
        <begin position="12"/>
        <end position="35"/>
    </location>
</feature>
<keyword evidence="14" id="KW-1185">Reference proteome</keyword>
<evidence type="ECO:0000256" key="11">
    <source>
        <dbReference type="SAM" id="Phobius"/>
    </source>
</evidence>
<comment type="caution">
    <text evidence="13">The sequence shown here is derived from an EMBL/GenBank/DDBJ whole genome shotgun (WGS) entry which is preliminary data.</text>
</comment>